<reference evidence="2 3" key="1">
    <citation type="journal article" date="2016" name="Nat. Commun.">
        <title>Thousands of microbial genomes shed light on interconnected biogeochemical processes in an aquifer system.</title>
        <authorList>
            <person name="Anantharaman K."/>
            <person name="Brown C.T."/>
            <person name="Hug L.A."/>
            <person name="Sharon I."/>
            <person name="Castelle C.J."/>
            <person name="Probst A.J."/>
            <person name="Thomas B.C."/>
            <person name="Singh A."/>
            <person name="Wilkins M.J."/>
            <person name="Karaoz U."/>
            <person name="Brodie E.L."/>
            <person name="Williams K.H."/>
            <person name="Hubbard S.S."/>
            <person name="Banfield J.F."/>
        </authorList>
    </citation>
    <scope>NUCLEOTIDE SEQUENCE [LARGE SCALE GENOMIC DNA]</scope>
</reference>
<proteinExistence type="predicted"/>
<accession>A0A1F6TBZ7</accession>
<evidence type="ECO:0000313" key="3">
    <source>
        <dbReference type="Proteomes" id="UP000179344"/>
    </source>
</evidence>
<dbReference type="Pfam" id="PF13751">
    <property type="entry name" value="DDE_Tnp_1_6"/>
    <property type="match status" value="1"/>
</dbReference>
<protein>
    <recommendedName>
        <fullName evidence="1">Transposase DDE domain-containing protein</fullName>
    </recommendedName>
</protein>
<sequence>MTRKPRFSLPGIPQPGRAIYQRRLATAEPPFANIRHAKGLDRFTLRGKTKVNAQWLLYCMVHNIGKIQRYGPALAASG</sequence>
<dbReference type="InterPro" id="IPR025668">
    <property type="entry name" value="Tnp_DDE_dom"/>
</dbReference>
<evidence type="ECO:0000313" key="2">
    <source>
        <dbReference type="EMBL" id="OGI42657.1"/>
    </source>
</evidence>
<evidence type="ECO:0000259" key="1">
    <source>
        <dbReference type="Pfam" id="PF13751"/>
    </source>
</evidence>
<dbReference type="Proteomes" id="UP000179344">
    <property type="component" value="Unassembled WGS sequence"/>
</dbReference>
<name>A0A1F6TBZ7_9PROT</name>
<organism evidence="2 3">
    <name type="scientific">Candidatus Muproteobacteria bacterium RBG_16_65_31</name>
    <dbReference type="NCBI Taxonomy" id="1817759"/>
    <lineage>
        <taxon>Bacteria</taxon>
        <taxon>Pseudomonadati</taxon>
        <taxon>Pseudomonadota</taxon>
        <taxon>Candidatus Muproteobacteria</taxon>
    </lineage>
</organism>
<gene>
    <name evidence="2" type="ORF">A2V92_00120</name>
</gene>
<feature type="domain" description="Transposase DDE" evidence="1">
    <location>
        <begin position="15"/>
        <end position="67"/>
    </location>
</feature>
<comment type="caution">
    <text evidence="2">The sequence shown here is derived from an EMBL/GenBank/DDBJ whole genome shotgun (WGS) entry which is preliminary data.</text>
</comment>
<dbReference type="EMBL" id="MFST01000145">
    <property type="protein sequence ID" value="OGI42657.1"/>
    <property type="molecule type" value="Genomic_DNA"/>
</dbReference>
<dbReference type="AlphaFoldDB" id="A0A1F6TBZ7"/>